<dbReference type="Proteomes" id="UP000281553">
    <property type="component" value="Unassembled WGS sequence"/>
</dbReference>
<evidence type="ECO:0000313" key="2">
    <source>
        <dbReference type="Proteomes" id="UP000281553"/>
    </source>
</evidence>
<evidence type="ECO:0000313" key="1">
    <source>
        <dbReference type="EMBL" id="VDN39734.1"/>
    </source>
</evidence>
<keyword evidence="2" id="KW-1185">Reference proteome</keyword>
<reference evidence="1 2" key="1">
    <citation type="submission" date="2018-11" db="EMBL/GenBank/DDBJ databases">
        <authorList>
            <consortium name="Pathogen Informatics"/>
        </authorList>
    </citation>
    <scope>NUCLEOTIDE SEQUENCE [LARGE SCALE GENOMIC DNA]</scope>
</reference>
<accession>A0A3P7NAS7</accession>
<gene>
    <name evidence="1" type="ORF">DILT_LOCUS17995</name>
</gene>
<name>A0A3P7NAS7_DIBLA</name>
<organism evidence="1 2">
    <name type="scientific">Dibothriocephalus latus</name>
    <name type="common">Fish tapeworm</name>
    <name type="synonym">Diphyllobothrium latum</name>
    <dbReference type="NCBI Taxonomy" id="60516"/>
    <lineage>
        <taxon>Eukaryota</taxon>
        <taxon>Metazoa</taxon>
        <taxon>Spiralia</taxon>
        <taxon>Lophotrochozoa</taxon>
        <taxon>Platyhelminthes</taxon>
        <taxon>Cestoda</taxon>
        <taxon>Eucestoda</taxon>
        <taxon>Diphyllobothriidea</taxon>
        <taxon>Diphyllobothriidae</taxon>
        <taxon>Dibothriocephalus</taxon>
    </lineage>
</organism>
<protein>
    <submittedName>
        <fullName evidence="1">Uncharacterized protein</fullName>
    </submittedName>
</protein>
<dbReference type="AlphaFoldDB" id="A0A3P7NAS7"/>
<sequence length="72" mass="7676">MAFFGSPRALHSSSRSLWVGLRPGTAQTATGKTGSHWHPSSSPRLHRFLLCLTVPLSSTSSVPTCLTAGRRA</sequence>
<dbReference type="EMBL" id="UYRU01096440">
    <property type="protein sequence ID" value="VDN39734.1"/>
    <property type="molecule type" value="Genomic_DNA"/>
</dbReference>
<proteinExistence type="predicted"/>